<accession>A0ABW8JD75</accession>
<evidence type="ECO:0000313" key="1">
    <source>
        <dbReference type="EMBL" id="MFK2879465.1"/>
    </source>
</evidence>
<evidence type="ECO:0000313" key="2">
    <source>
        <dbReference type="Proteomes" id="UP001620339"/>
    </source>
</evidence>
<protein>
    <submittedName>
        <fullName evidence="1">DUF3052 family protein</fullName>
    </submittedName>
</protein>
<dbReference type="Proteomes" id="UP001620339">
    <property type="component" value="Unassembled WGS sequence"/>
</dbReference>
<dbReference type="EMBL" id="JADIKK010000008">
    <property type="protein sequence ID" value="MFK2879465.1"/>
    <property type="molecule type" value="Genomic_DNA"/>
</dbReference>
<comment type="caution">
    <text evidence="1">The sequence shown here is derived from an EMBL/GenBank/DDBJ whole genome shotgun (WGS) entry which is preliminary data.</text>
</comment>
<dbReference type="InterPro" id="IPR021412">
    <property type="entry name" value="DUF3052"/>
</dbReference>
<proteinExistence type="predicted"/>
<organism evidence="1 2">
    <name type="scientific">Rhodanobacter hydrolyticus</name>
    <dbReference type="NCBI Taxonomy" id="2250595"/>
    <lineage>
        <taxon>Bacteria</taxon>
        <taxon>Pseudomonadati</taxon>
        <taxon>Pseudomonadota</taxon>
        <taxon>Gammaproteobacteria</taxon>
        <taxon>Lysobacterales</taxon>
        <taxon>Rhodanobacteraceae</taxon>
        <taxon>Rhodanobacter</taxon>
    </lineage>
</organism>
<name>A0ABW8JD75_9GAMM</name>
<dbReference type="Pfam" id="PF11253">
    <property type="entry name" value="DUF3052"/>
    <property type="match status" value="1"/>
</dbReference>
<sequence>MPSSPGYSGTPLAQKLGIKPGSRVCAIGAPDNYIELLAPLPNGVEFEHRPGPLTQVAHVFATQKADLARQLVALRQKLAPHATIWVSWPKKASKVPTTVTEDTIRELAFPLDLVDVKVCAVTETWSGLKLVVRKERR</sequence>
<keyword evidence="2" id="KW-1185">Reference proteome</keyword>
<reference evidence="1 2" key="1">
    <citation type="submission" date="2020-10" db="EMBL/GenBank/DDBJ databases">
        <title>Phylogeny of dyella-like bacteria.</title>
        <authorList>
            <person name="Fu J."/>
        </authorList>
    </citation>
    <scope>NUCLEOTIDE SEQUENCE [LARGE SCALE GENOMIC DNA]</scope>
    <source>
        <strain evidence="1 2">KACC 19113</strain>
    </source>
</reference>
<gene>
    <name evidence="1" type="ORF">ISP25_20530</name>
</gene>